<organism evidence="3 4">
    <name type="scientific">Micromonospora sicca</name>
    <dbReference type="NCBI Taxonomy" id="2202420"/>
    <lineage>
        <taxon>Bacteria</taxon>
        <taxon>Bacillati</taxon>
        <taxon>Actinomycetota</taxon>
        <taxon>Actinomycetes</taxon>
        <taxon>Micromonosporales</taxon>
        <taxon>Micromonosporaceae</taxon>
        <taxon>Micromonospora</taxon>
    </lineage>
</organism>
<protein>
    <submittedName>
        <fullName evidence="3">YcxB family protein</fullName>
    </submittedName>
</protein>
<proteinExistence type="predicted"/>
<dbReference type="Proteomes" id="UP001290101">
    <property type="component" value="Unassembled WGS sequence"/>
</dbReference>
<dbReference type="EMBL" id="JAXOTQ010000016">
    <property type="protein sequence ID" value="MDZ5490675.1"/>
    <property type="molecule type" value="Genomic_DNA"/>
</dbReference>
<evidence type="ECO:0000313" key="4">
    <source>
        <dbReference type="Proteomes" id="UP001290101"/>
    </source>
</evidence>
<feature type="transmembrane region" description="Helical" evidence="1">
    <location>
        <begin position="27"/>
        <end position="46"/>
    </location>
</feature>
<accession>A0ABU5JDM4</accession>
<gene>
    <name evidence="3" type="ORF">U2F25_14530</name>
</gene>
<evidence type="ECO:0000259" key="2">
    <source>
        <dbReference type="Pfam" id="PF14317"/>
    </source>
</evidence>
<evidence type="ECO:0000313" key="3">
    <source>
        <dbReference type="EMBL" id="MDZ5490675.1"/>
    </source>
</evidence>
<dbReference type="InterPro" id="IPR025588">
    <property type="entry name" value="YcxB-like_C"/>
</dbReference>
<keyword evidence="4" id="KW-1185">Reference proteome</keyword>
<dbReference type="RefSeq" id="WP_322440771.1">
    <property type="nucleotide sequence ID" value="NZ_JAXOTQ010000016.1"/>
</dbReference>
<reference evidence="3 4" key="1">
    <citation type="submission" date="2023-12" db="EMBL/GenBank/DDBJ databases">
        <title>Micromonospora sp. nov., isolated from Atacama Desert.</title>
        <authorList>
            <person name="Carro L."/>
            <person name="Golinska P."/>
            <person name="Klenk H.-P."/>
            <person name="Goodfellow M."/>
        </authorList>
    </citation>
    <scope>NUCLEOTIDE SEQUENCE [LARGE SCALE GENOMIC DNA]</scope>
    <source>
        <strain evidence="3 4">4G53</strain>
    </source>
</reference>
<feature type="domain" description="YcxB-like C-terminal" evidence="2">
    <location>
        <begin position="90"/>
        <end position="150"/>
    </location>
</feature>
<keyword evidence="1" id="KW-0472">Membrane</keyword>
<keyword evidence="1" id="KW-1133">Transmembrane helix</keyword>
<comment type="caution">
    <text evidence="3">The sequence shown here is derived from an EMBL/GenBank/DDBJ whole genome shotgun (WGS) entry which is preliminary data.</text>
</comment>
<evidence type="ECO:0000256" key="1">
    <source>
        <dbReference type="SAM" id="Phobius"/>
    </source>
</evidence>
<keyword evidence="1" id="KW-0812">Transmembrane</keyword>
<dbReference type="Pfam" id="PF14317">
    <property type="entry name" value="YcxB"/>
    <property type="match status" value="1"/>
</dbReference>
<name>A0ABU5JDM4_9ACTN</name>
<sequence>MIMRFDYVPDRRRLVAATRRASRRAMLLTRSVGALAAVAAVVAVLLDDPAFAVGWAAIAVCGLWLFPLLSIRRAVRVSWHLFGTPGTWEISDDGIRRVTEKLDTLFRWEAVMDVELMPDQLLLRLNKAQFLPVTTVDLSAEQRDELISHLRGRGLVFRGERAKGGTPTRAAA</sequence>
<feature type="transmembrane region" description="Helical" evidence="1">
    <location>
        <begin position="52"/>
        <end position="71"/>
    </location>
</feature>